<dbReference type="AlphaFoldDB" id="A0AAX2AJS8"/>
<dbReference type="InterPro" id="IPR002347">
    <property type="entry name" value="SDR_fam"/>
</dbReference>
<dbReference type="PANTHER" id="PTHR42760">
    <property type="entry name" value="SHORT-CHAIN DEHYDROGENASES/REDUCTASES FAMILY MEMBER"/>
    <property type="match status" value="1"/>
</dbReference>
<dbReference type="InterPro" id="IPR036291">
    <property type="entry name" value="NAD(P)-bd_dom_sf"/>
</dbReference>
<comment type="caution">
    <text evidence="2">The sequence shown here is derived from an EMBL/GenBank/DDBJ whole genome shotgun (WGS) entry which is preliminary data.</text>
</comment>
<dbReference type="GO" id="GO:0016616">
    <property type="term" value="F:oxidoreductase activity, acting on the CH-OH group of donors, NAD or NADP as acceptor"/>
    <property type="evidence" value="ECO:0007669"/>
    <property type="project" value="TreeGrafter"/>
</dbReference>
<accession>A0AAX2AJS8</accession>
<evidence type="ECO:0000313" key="2">
    <source>
        <dbReference type="EMBL" id="RXK17039.1"/>
    </source>
</evidence>
<comment type="similarity">
    <text evidence="1">Belongs to the short-chain dehydrogenases/reductases (SDR) family.</text>
</comment>
<evidence type="ECO:0008006" key="4">
    <source>
        <dbReference type="Google" id="ProtNLM"/>
    </source>
</evidence>
<sequence length="226" mass="25245">MKKYVLLTGASSNLAKELIKDFNEKNYTVIGISRKEIQDDNNIFISLDLMQKGSLKLLRKKLKEKNIFPNIIVHNLGGKIENDTHPLKAKVLKKSLKLNLGIAVEINSYFIQKAIKKAIKLNIIHISSDSSINGLASPAYVASKSAINAYVKSTARNYIKNGITLCSILPSRFTENMQSTNNNLLDLFPLNRYLKTSEISNFIVHIATLDNICYSGSNIVLDGCKR</sequence>
<dbReference type="EMBL" id="NXID01000001">
    <property type="protein sequence ID" value="RXK17039.1"/>
    <property type="molecule type" value="Genomic_DNA"/>
</dbReference>
<dbReference type="KEGG" id="amyt:AMYT_2607"/>
<dbReference type="SUPFAM" id="SSF51735">
    <property type="entry name" value="NAD(P)-binding Rossmann-fold domains"/>
    <property type="match status" value="1"/>
</dbReference>
<name>A0AAX2AJS8_9BACT</name>
<dbReference type="RefSeq" id="WP_114842952.1">
    <property type="nucleotide sequence ID" value="NZ_CP031219.1"/>
</dbReference>
<dbReference type="PROSITE" id="PS00061">
    <property type="entry name" value="ADH_SHORT"/>
    <property type="match status" value="1"/>
</dbReference>
<dbReference type="InterPro" id="IPR020904">
    <property type="entry name" value="Sc_DH/Rdtase_CS"/>
</dbReference>
<gene>
    <name evidence="2" type="ORF">CP985_00070</name>
</gene>
<dbReference type="PRINTS" id="PR00081">
    <property type="entry name" value="GDHRDH"/>
</dbReference>
<proteinExistence type="inferred from homology"/>
<dbReference type="Pfam" id="PF00106">
    <property type="entry name" value="adh_short"/>
    <property type="match status" value="1"/>
</dbReference>
<protein>
    <recommendedName>
        <fullName evidence="4">Short-chain dehydrogenase/reductase</fullName>
    </recommendedName>
</protein>
<keyword evidence="3" id="KW-1185">Reference proteome</keyword>
<dbReference type="Proteomes" id="UP000290092">
    <property type="component" value="Unassembled WGS sequence"/>
</dbReference>
<evidence type="ECO:0000256" key="1">
    <source>
        <dbReference type="ARBA" id="ARBA00006484"/>
    </source>
</evidence>
<organism evidence="2 3">
    <name type="scientific">Malaciobacter mytili LMG 24559</name>
    <dbReference type="NCBI Taxonomy" id="1032238"/>
    <lineage>
        <taxon>Bacteria</taxon>
        <taxon>Pseudomonadati</taxon>
        <taxon>Campylobacterota</taxon>
        <taxon>Epsilonproteobacteria</taxon>
        <taxon>Campylobacterales</taxon>
        <taxon>Arcobacteraceae</taxon>
        <taxon>Malaciobacter</taxon>
    </lineage>
</organism>
<evidence type="ECO:0000313" key="3">
    <source>
        <dbReference type="Proteomes" id="UP000290092"/>
    </source>
</evidence>
<dbReference type="Gene3D" id="3.40.50.720">
    <property type="entry name" value="NAD(P)-binding Rossmann-like Domain"/>
    <property type="match status" value="1"/>
</dbReference>
<reference evidence="2 3" key="1">
    <citation type="submission" date="2017-09" db="EMBL/GenBank/DDBJ databases">
        <title>Genomics of the genus Arcobacter.</title>
        <authorList>
            <person name="Perez-Cataluna A."/>
            <person name="Figueras M.J."/>
            <person name="Salas-Masso N."/>
        </authorList>
    </citation>
    <scope>NUCLEOTIDE SEQUENCE [LARGE SCALE GENOMIC DNA]</scope>
    <source>
        <strain evidence="2 3">CECT 7386</strain>
    </source>
</reference>